<dbReference type="InterPro" id="IPR008147">
    <property type="entry name" value="Gln_synt_N"/>
</dbReference>
<dbReference type="PANTHER" id="PTHR42974:SF1">
    <property type="entry name" value="TYPE-3 GLUTAMINE SYNTHETASE"/>
    <property type="match status" value="1"/>
</dbReference>
<evidence type="ECO:0000313" key="6">
    <source>
        <dbReference type="Proteomes" id="UP000051677"/>
    </source>
</evidence>
<comment type="similarity">
    <text evidence="1 2">Belongs to the glutamine synthetase family.</text>
</comment>
<dbReference type="Gene3D" id="3.30.590.10">
    <property type="entry name" value="Glutamine synthetase/guanido kinase, catalytic domain"/>
    <property type="match status" value="1"/>
</dbReference>
<dbReference type="InterPro" id="IPR040577">
    <property type="entry name" value="Gln-synt_C"/>
</dbReference>
<dbReference type="Pfam" id="PF12437">
    <property type="entry name" value="GSIII_N"/>
    <property type="match status" value="1"/>
</dbReference>
<gene>
    <name evidence="5" type="ORF">AO501_11150</name>
</gene>
<dbReference type="InterPro" id="IPR022147">
    <property type="entry name" value="GSIII_N"/>
</dbReference>
<dbReference type="STRING" id="1778.A9W97_08765"/>
<dbReference type="InterPro" id="IPR027303">
    <property type="entry name" value="Gln_synth_gly_rich_site"/>
</dbReference>
<dbReference type="SUPFAM" id="SSF55931">
    <property type="entry name" value="Glutamine synthetase/guanido kinase"/>
    <property type="match status" value="1"/>
</dbReference>
<dbReference type="GO" id="GO:0004356">
    <property type="term" value="F:glutamine synthetase activity"/>
    <property type="evidence" value="ECO:0007669"/>
    <property type="project" value="InterPro"/>
</dbReference>
<accession>A0A0Q2RP02</accession>
<dbReference type="PROSITE" id="PS00181">
    <property type="entry name" value="GLNA_ATP"/>
    <property type="match status" value="1"/>
</dbReference>
<dbReference type="InterPro" id="IPR052725">
    <property type="entry name" value="GS_Type-3"/>
</dbReference>
<dbReference type="RefSeq" id="WP_055580060.1">
    <property type="nucleotide sequence ID" value="NZ_LKTM01000339.1"/>
</dbReference>
<organism evidence="5 6">
    <name type="scientific">Mycobacterium gordonae</name>
    <dbReference type="NCBI Taxonomy" id="1778"/>
    <lineage>
        <taxon>Bacteria</taxon>
        <taxon>Bacillati</taxon>
        <taxon>Actinomycetota</taxon>
        <taxon>Actinomycetes</taxon>
        <taxon>Mycobacteriales</taxon>
        <taxon>Mycobacteriaceae</taxon>
        <taxon>Mycobacterium</taxon>
    </lineage>
</organism>
<evidence type="ECO:0000256" key="1">
    <source>
        <dbReference type="PROSITE-ProRule" id="PRU01330"/>
    </source>
</evidence>
<dbReference type="SMART" id="SM01230">
    <property type="entry name" value="Gln-synt_C"/>
    <property type="match status" value="1"/>
</dbReference>
<dbReference type="InterPro" id="IPR008146">
    <property type="entry name" value="Gln_synth_cat_dom"/>
</dbReference>
<proteinExistence type="inferred from homology"/>
<comment type="caution">
    <text evidence="5">The sequence shown here is derived from an EMBL/GenBank/DDBJ whole genome shotgun (WGS) entry which is preliminary data.</text>
</comment>
<dbReference type="OrthoDB" id="9807095at2"/>
<name>A0A0Q2RP02_MYCGO</name>
<dbReference type="InterPro" id="IPR014746">
    <property type="entry name" value="Gln_synth/guanido_kin_cat_dom"/>
</dbReference>
<dbReference type="GO" id="GO:0006542">
    <property type="term" value="P:glutamine biosynthetic process"/>
    <property type="evidence" value="ECO:0007669"/>
    <property type="project" value="InterPro"/>
</dbReference>
<dbReference type="PANTHER" id="PTHR42974">
    <property type="entry name" value="GLUTAMINE SYNTHETASE"/>
    <property type="match status" value="1"/>
</dbReference>
<dbReference type="Proteomes" id="UP000051677">
    <property type="component" value="Unassembled WGS sequence"/>
</dbReference>
<feature type="domain" description="GS beta-grasp" evidence="3">
    <location>
        <begin position="88"/>
        <end position="181"/>
    </location>
</feature>
<evidence type="ECO:0000313" key="5">
    <source>
        <dbReference type="EMBL" id="KQH77083.1"/>
    </source>
</evidence>
<evidence type="ECO:0000259" key="4">
    <source>
        <dbReference type="PROSITE" id="PS51987"/>
    </source>
</evidence>
<dbReference type="AlphaFoldDB" id="A0A0Q2RP02"/>
<dbReference type="Pfam" id="PF00120">
    <property type="entry name" value="Gln-synt_C"/>
    <property type="match status" value="1"/>
</dbReference>
<sequence>MSGNAVRLQAINNVEAYVPPAISFVPGEAPGEIFGSNVFTKAEMQARLPKTVFKSIVATIEKGAPLDPAVADTVAVAMKDWALEKGATHYAHVFYPMTGLTAEKHDSFLEPVSDGATLAEFAGKTLIQGEPDASSFPSGGLRSTFEARGYTGWDVTSPAYILENPNGNTLCIPTVFVSMTGEALDYKTPLLRSQQAMGIHAERILTLFGHQDLNKVVSFCGPEQEYFLVDRHFFLARPDLINAGRTVFGAKPPKGQEFDDHYFGAVPERVLGFMMDTERELFKLGIPAKTRHNEVAPGQFEVAPMFERANIASDHQQLLMTIFKTIAKKHGMECLFHEKPFAGVNGSGKHVNFSVGNSELGSLLVPGDTPHENAQFLVFCAAVIRAVHKFAGLLRVSVASATNDHRLGANEAPPAIISIFLGEQLADVFEQIAKGAATSSKGKGTMIIGVDTLPPLPTDAGDRNRTSPFAFTGNRFEFRAPGSGQTVAVPMIILNTIMADSFDYMATILEQAVEAGEDFDAAVQKLLTDVITEHGAVVFNGDGYSENWQIEAAERGLPNLKTTLDAIPELIKPEAVAVFEKYGVFNERELHSRYEVRLEQYALTIAVEAKLALEMGTTVILPAALRYQTELAQNVATLKAAGVEPNTAALEAVSAPLADLTSALATLKAALSDHSASTALDEATHAQKELLPAMDAVRAATDALEGIVADDLWPLPTYQEMLYIL</sequence>
<dbReference type="Gene3D" id="1.20.120.1560">
    <property type="match status" value="1"/>
</dbReference>
<reference evidence="5 6" key="1">
    <citation type="submission" date="2015-10" db="EMBL/GenBank/DDBJ databases">
        <title>Mycobacterium gordonae draft genome assembly.</title>
        <authorList>
            <person name="Ustinova V."/>
            <person name="Smirnova T."/>
            <person name="Blagodatskikh K."/>
            <person name="Varlamov D."/>
            <person name="Larionova E."/>
            <person name="Chernousova L."/>
        </authorList>
    </citation>
    <scope>NUCLEOTIDE SEQUENCE [LARGE SCALE GENOMIC DNA]</scope>
    <source>
        <strain evidence="5 6">CTRI 14-8773</strain>
    </source>
</reference>
<dbReference type="EMBL" id="LKTM01000339">
    <property type="protein sequence ID" value="KQH77083.1"/>
    <property type="molecule type" value="Genomic_DNA"/>
</dbReference>
<evidence type="ECO:0000259" key="3">
    <source>
        <dbReference type="PROSITE" id="PS51986"/>
    </source>
</evidence>
<dbReference type="Pfam" id="PF18318">
    <property type="entry name" value="Gln-synt_C-ter"/>
    <property type="match status" value="1"/>
</dbReference>
<dbReference type="PROSITE" id="PS51987">
    <property type="entry name" value="GS_CATALYTIC"/>
    <property type="match status" value="1"/>
</dbReference>
<feature type="domain" description="GS catalytic" evidence="4">
    <location>
        <begin position="186"/>
        <end position="620"/>
    </location>
</feature>
<evidence type="ECO:0000256" key="2">
    <source>
        <dbReference type="RuleBase" id="RU000384"/>
    </source>
</evidence>
<dbReference type="PROSITE" id="PS51986">
    <property type="entry name" value="GS_BETA_GRASP"/>
    <property type="match status" value="1"/>
</dbReference>
<protein>
    <submittedName>
        <fullName evidence="5">Glutamine synthetase</fullName>
    </submittedName>
</protein>